<feature type="domain" description="Heterokaryon incompatibility" evidence="1">
    <location>
        <begin position="20"/>
        <end position="110"/>
    </location>
</feature>
<name>A0AA40A6U5_9PEZI</name>
<evidence type="ECO:0000259" key="2">
    <source>
        <dbReference type="Pfam" id="PF26640"/>
    </source>
</evidence>
<dbReference type="InterPro" id="IPR010730">
    <property type="entry name" value="HET"/>
</dbReference>
<evidence type="ECO:0000313" key="3">
    <source>
        <dbReference type="EMBL" id="KAK0710236.1"/>
    </source>
</evidence>
<evidence type="ECO:0000259" key="1">
    <source>
        <dbReference type="Pfam" id="PF06985"/>
    </source>
</evidence>
<accession>A0AA40A6U5</accession>
<proteinExistence type="predicted"/>
<comment type="caution">
    <text evidence="3">The sequence shown here is derived from an EMBL/GenBank/DDBJ whole genome shotgun (WGS) entry which is preliminary data.</text>
</comment>
<dbReference type="AlphaFoldDB" id="A0AA40A6U5"/>
<dbReference type="Proteomes" id="UP001172101">
    <property type="component" value="Unassembled WGS sequence"/>
</dbReference>
<dbReference type="RefSeq" id="XP_060293540.1">
    <property type="nucleotide sequence ID" value="XM_060446801.1"/>
</dbReference>
<sequence length="274" mass="31172">MRLVNVATGKFEELAGSPEYAILSHTWGDNELAFEDIACDHVQTQNSYSKIRGTIKQARRRNIHYVWIDTCCIDKRSSAELSEAINSNSMFQWYKNAAVCFAYLEDLGSNTDLGVGVERCRWFTRGWTLQELTAPKEVQFLDQNWNDKGTNDSLQDTVSRITGIWKDILLGTATLGSISAAEKMSWAACRRTRRQEDVNMVWIYGEGPKAFTRLQEEIIKHTNDLSIFAWDSSVGTSIEPCCGVLAESPEVRQSYFVRLSHMPLIRHLDCNNID</sequence>
<dbReference type="Pfam" id="PF26640">
    <property type="entry name" value="DUF8212"/>
    <property type="match status" value="1"/>
</dbReference>
<organism evidence="3 4">
    <name type="scientific">Lasiosphaeria miniovina</name>
    <dbReference type="NCBI Taxonomy" id="1954250"/>
    <lineage>
        <taxon>Eukaryota</taxon>
        <taxon>Fungi</taxon>
        <taxon>Dikarya</taxon>
        <taxon>Ascomycota</taxon>
        <taxon>Pezizomycotina</taxon>
        <taxon>Sordariomycetes</taxon>
        <taxon>Sordariomycetidae</taxon>
        <taxon>Sordariales</taxon>
        <taxon>Lasiosphaeriaceae</taxon>
        <taxon>Lasiosphaeria</taxon>
    </lineage>
</organism>
<feature type="domain" description="DUF8212" evidence="2">
    <location>
        <begin position="209"/>
        <end position="234"/>
    </location>
</feature>
<reference evidence="3" key="1">
    <citation type="submission" date="2023-06" db="EMBL/GenBank/DDBJ databases">
        <title>Genome-scale phylogeny and comparative genomics of the fungal order Sordariales.</title>
        <authorList>
            <consortium name="Lawrence Berkeley National Laboratory"/>
            <person name="Hensen N."/>
            <person name="Bonometti L."/>
            <person name="Westerberg I."/>
            <person name="Brannstrom I.O."/>
            <person name="Guillou S."/>
            <person name="Cros-Aarteil S."/>
            <person name="Calhoun S."/>
            <person name="Haridas S."/>
            <person name="Kuo A."/>
            <person name="Mondo S."/>
            <person name="Pangilinan J."/>
            <person name="Riley R."/>
            <person name="LaButti K."/>
            <person name="Andreopoulos B."/>
            <person name="Lipzen A."/>
            <person name="Chen C."/>
            <person name="Yanf M."/>
            <person name="Daum C."/>
            <person name="Ng V."/>
            <person name="Clum A."/>
            <person name="Steindorff A."/>
            <person name="Ohm R."/>
            <person name="Martin F."/>
            <person name="Silar P."/>
            <person name="Natvig D."/>
            <person name="Lalanne C."/>
            <person name="Gautier V."/>
            <person name="Ament-velasquez S.L."/>
            <person name="Kruys A."/>
            <person name="Hutchinson M.I."/>
            <person name="Powell A.J."/>
            <person name="Barry K."/>
            <person name="Miller A.N."/>
            <person name="Grigoriev I.V."/>
            <person name="Debuchy R."/>
            <person name="Gladieux P."/>
            <person name="Thoren M.H."/>
            <person name="Johannesson H."/>
        </authorList>
    </citation>
    <scope>NUCLEOTIDE SEQUENCE</scope>
    <source>
        <strain evidence="3">SMH2392-1A</strain>
    </source>
</reference>
<dbReference type="InterPro" id="IPR058525">
    <property type="entry name" value="DUF8212"/>
</dbReference>
<dbReference type="GeneID" id="85330071"/>
<protein>
    <submittedName>
        <fullName evidence="3">Heterokaryon incompatibility protein-domain-containing protein</fullName>
    </submittedName>
</protein>
<dbReference type="PANTHER" id="PTHR10622:SF12">
    <property type="entry name" value="HET DOMAIN-CONTAINING PROTEIN"/>
    <property type="match status" value="1"/>
</dbReference>
<dbReference type="Pfam" id="PF06985">
    <property type="entry name" value="HET"/>
    <property type="match status" value="1"/>
</dbReference>
<keyword evidence="4" id="KW-1185">Reference proteome</keyword>
<gene>
    <name evidence="3" type="ORF">B0T26DRAFT_787606</name>
</gene>
<evidence type="ECO:0000313" key="4">
    <source>
        <dbReference type="Proteomes" id="UP001172101"/>
    </source>
</evidence>
<dbReference type="PANTHER" id="PTHR10622">
    <property type="entry name" value="HET DOMAIN-CONTAINING PROTEIN"/>
    <property type="match status" value="1"/>
</dbReference>
<dbReference type="EMBL" id="JAUIRO010000006">
    <property type="protein sequence ID" value="KAK0710236.1"/>
    <property type="molecule type" value="Genomic_DNA"/>
</dbReference>